<name>A0ACB9SF13_9MYRT</name>
<gene>
    <name evidence="1" type="ORF">MLD38_000755</name>
</gene>
<sequence>MSLKLTLPLQIFSPRNPNPNLPSTRYRPQPVIRLSRWNNANARGFEDRRRAQEEIEADIRRFRRFDSATRIGQVDEEDVAEMRGPVESFRSAGTPSVPSRQSIPGRKSKYSKGEVSPYKRVSHVKRTKRERIDAAARNRSQLMGTKAEVKLSEDGLSYVVEGAPFEFKYSYTETPKVPPLKLQEAPYSPFGPTTMARPWTGRPPLPESDKKLKEFDSFVLPPAGKKGIKPVQAPGPFREGTGPRYVKTRVKLLGEPLTEEEVDQLVRGCSKSKRQLNMGRDGLTHNMLDNIHSHWKRQRVCRIRCLGVCTVDMDNVKQQLEERTGGKVIHNRGGVIYLFRGRNYNYRTRPRFPLMLWRPASPVYPRLIKSIPPGLTQDEAIEMRRKGQDLIPICKLGKNGVYCDLVKNVREAFQECDLIKINCQGMNPSDYRKIGAKLQDLVPCVLISFANEHILIWRGLQPSPTLPSLKDYLQEDNQPEVGDGTGVMEVAEQIKIPSPASINPLEAVADEPLKRTVPLSEDTTGHQSSDEEHCPEIEGNGAADIQMLSSIRDRNVSEVILSEDALRVSRDESLMGMHVSEVNLLEHRDESGIDASIMEMVSEDVQSEDGKVLDFNANIEDGDASEAIQPEGENKINLDAGISDGDISEDIQPKDENEINLDASIRDKAVSELGDENKITSESMIRHENMSEAAGLEDEYEDSLIADKCKDIASSFSEDASMEPGHLGILESQECNGIPTSSPRPCTEKLLVLLEKAVEDGAALVLEESSVDFDTVFQRAVALSRTAPPNPSFMPLQTRVAVQATDPEPEPNDEKDLQLEVPKVESNVKDTGGRPATNGSRNRHQQQGEKQQRRKDRDEIGSRSSSGSISRGSLRIDELAKLLA</sequence>
<proteinExistence type="predicted"/>
<dbReference type="Proteomes" id="UP001057402">
    <property type="component" value="Chromosome 1"/>
</dbReference>
<keyword evidence="2" id="KW-1185">Reference proteome</keyword>
<protein>
    <submittedName>
        <fullName evidence="1">Uncharacterized protein</fullName>
    </submittedName>
</protein>
<evidence type="ECO:0000313" key="2">
    <source>
        <dbReference type="Proteomes" id="UP001057402"/>
    </source>
</evidence>
<comment type="caution">
    <text evidence="1">The sequence shown here is derived from an EMBL/GenBank/DDBJ whole genome shotgun (WGS) entry which is preliminary data.</text>
</comment>
<evidence type="ECO:0000313" key="1">
    <source>
        <dbReference type="EMBL" id="KAI4388429.1"/>
    </source>
</evidence>
<accession>A0ACB9SF13</accession>
<dbReference type="EMBL" id="CM042880">
    <property type="protein sequence ID" value="KAI4388429.1"/>
    <property type="molecule type" value="Genomic_DNA"/>
</dbReference>
<organism evidence="1 2">
    <name type="scientific">Melastoma candidum</name>
    <dbReference type="NCBI Taxonomy" id="119954"/>
    <lineage>
        <taxon>Eukaryota</taxon>
        <taxon>Viridiplantae</taxon>
        <taxon>Streptophyta</taxon>
        <taxon>Embryophyta</taxon>
        <taxon>Tracheophyta</taxon>
        <taxon>Spermatophyta</taxon>
        <taxon>Magnoliopsida</taxon>
        <taxon>eudicotyledons</taxon>
        <taxon>Gunneridae</taxon>
        <taxon>Pentapetalae</taxon>
        <taxon>rosids</taxon>
        <taxon>malvids</taxon>
        <taxon>Myrtales</taxon>
        <taxon>Melastomataceae</taxon>
        <taxon>Melastomatoideae</taxon>
        <taxon>Melastomateae</taxon>
        <taxon>Melastoma</taxon>
    </lineage>
</organism>
<reference evidence="2" key="1">
    <citation type="journal article" date="2023" name="Front. Plant Sci.">
        <title>Chromosomal-level genome assembly of Melastoma candidum provides insights into trichome evolution.</title>
        <authorList>
            <person name="Zhong Y."/>
            <person name="Wu W."/>
            <person name="Sun C."/>
            <person name="Zou P."/>
            <person name="Liu Y."/>
            <person name="Dai S."/>
            <person name="Zhou R."/>
        </authorList>
    </citation>
    <scope>NUCLEOTIDE SEQUENCE [LARGE SCALE GENOMIC DNA]</scope>
</reference>